<dbReference type="AlphaFoldDB" id="A0A3M6UV17"/>
<dbReference type="InterPro" id="IPR029064">
    <property type="entry name" value="Ribosomal_eL30-like_sf"/>
</dbReference>
<dbReference type="InterPro" id="IPR001537">
    <property type="entry name" value="SpoU_MeTrfase"/>
</dbReference>
<dbReference type="OMA" id="FLKFHKY"/>
<sequence length="316" mass="34770">MHLLFQRPSVVKQTRIAAKFLPAVTQTAPSIIRGKHTIKALESGTPRLRMAASLNKRKHREKHNRIVVEGWRLVREALLAKAKVLNIFYTDPALLDHIDTSSLPSHCLAQISEETMESLSNAVTPPGIVGMFKRPRQGEGGELKNGNTVQNPLTVLCDGLKDPTNLGTLVRTSAAAGCQSFITSTCCVDVWDPKVLRCAAGGHFYLPIQYNVDWEEIETFIADKRIFLADNNISDDLSIPASEHFQVDWTLGPSVLVIGGETTGLGEIIKDLACQYHGQLVRVPMANTIDCLSAAMAGTVIIYEAYRQLLIAEQDR</sequence>
<dbReference type="Gene3D" id="3.40.1280.10">
    <property type="match status" value="1"/>
</dbReference>
<evidence type="ECO:0000256" key="3">
    <source>
        <dbReference type="ARBA" id="ARBA00022679"/>
    </source>
</evidence>
<dbReference type="SUPFAM" id="SSF75217">
    <property type="entry name" value="alpha/beta knot"/>
    <property type="match status" value="1"/>
</dbReference>
<dbReference type="GO" id="GO:0032259">
    <property type="term" value="P:methylation"/>
    <property type="evidence" value="ECO:0007669"/>
    <property type="project" value="UniProtKB-KW"/>
</dbReference>
<dbReference type="PANTHER" id="PTHR43191">
    <property type="entry name" value="RRNA METHYLTRANSFERASE 3"/>
    <property type="match status" value="1"/>
</dbReference>
<name>A0A3M6UV17_POCDA</name>
<keyword evidence="2" id="KW-0489">Methyltransferase</keyword>
<comment type="caution">
    <text evidence="5">The sequence shown here is derived from an EMBL/GenBank/DDBJ whole genome shotgun (WGS) entry which is preliminary data.</text>
</comment>
<accession>A0A3M6UV17</accession>
<protein>
    <recommendedName>
        <fullName evidence="4">RNA 2-O ribose methyltransferase substrate binding domain-containing protein</fullName>
    </recommendedName>
</protein>
<dbReference type="EMBL" id="RCHS01000654">
    <property type="protein sequence ID" value="RMX57439.1"/>
    <property type="molecule type" value="Genomic_DNA"/>
</dbReference>
<dbReference type="GO" id="GO:0008173">
    <property type="term" value="F:RNA methyltransferase activity"/>
    <property type="evidence" value="ECO:0007669"/>
    <property type="project" value="InterPro"/>
</dbReference>
<dbReference type="InterPro" id="IPR051259">
    <property type="entry name" value="rRNA_Methyltransferase"/>
</dbReference>
<evidence type="ECO:0000313" key="5">
    <source>
        <dbReference type="EMBL" id="RMX57439.1"/>
    </source>
</evidence>
<dbReference type="SUPFAM" id="SSF55315">
    <property type="entry name" value="L30e-like"/>
    <property type="match status" value="1"/>
</dbReference>
<dbReference type="InterPro" id="IPR029026">
    <property type="entry name" value="tRNA_m1G_MTases_N"/>
</dbReference>
<dbReference type="InterPro" id="IPR029028">
    <property type="entry name" value="Alpha/beta_knot_MTases"/>
</dbReference>
<dbReference type="GO" id="GO:0003723">
    <property type="term" value="F:RNA binding"/>
    <property type="evidence" value="ECO:0007669"/>
    <property type="project" value="InterPro"/>
</dbReference>
<dbReference type="STRING" id="46731.A0A3M6UV17"/>
<dbReference type="OrthoDB" id="270651at2759"/>
<dbReference type="PANTHER" id="PTHR43191:SF2">
    <property type="entry name" value="RRNA METHYLTRANSFERASE 3, MITOCHONDRIAL"/>
    <property type="match status" value="1"/>
</dbReference>
<gene>
    <name evidence="5" type="ORF">pdam_00006959</name>
</gene>
<comment type="similarity">
    <text evidence="1">Belongs to the class IV-like SAM-binding methyltransferase superfamily. RNA methyltransferase TrmH family.</text>
</comment>
<evidence type="ECO:0000259" key="4">
    <source>
        <dbReference type="SMART" id="SM00967"/>
    </source>
</evidence>
<dbReference type="Pfam" id="PF00588">
    <property type="entry name" value="SpoU_methylase"/>
    <property type="match status" value="1"/>
</dbReference>
<proteinExistence type="inferred from homology"/>
<organism evidence="5 6">
    <name type="scientific">Pocillopora damicornis</name>
    <name type="common">Cauliflower coral</name>
    <name type="synonym">Millepora damicornis</name>
    <dbReference type="NCBI Taxonomy" id="46731"/>
    <lineage>
        <taxon>Eukaryota</taxon>
        <taxon>Metazoa</taxon>
        <taxon>Cnidaria</taxon>
        <taxon>Anthozoa</taxon>
        <taxon>Hexacorallia</taxon>
        <taxon>Scleractinia</taxon>
        <taxon>Astrocoeniina</taxon>
        <taxon>Pocilloporidae</taxon>
        <taxon>Pocillopora</taxon>
    </lineage>
</organism>
<feature type="domain" description="RNA 2-O ribose methyltransferase substrate binding" evidence="4">
    <location>
        <begin position="67"/>
        <end position="138"/>
    </location>
</feature>
<dbReference type="CDD" id="cd18106">
    <property type="entry name" value="SpoU-like_RNMTL1"/>
    <property type="match status" value="1"/>
</dbReference>
<reference evidence="5 6" key="1">
    <citation type="journal article" date="2018" name="Sci. Rep.">
        <title>Comparative analysis of the Pocillopora damicornis genome highlights role of immune system in coral evolution.</title>
        <authorList>
            <person name="Cunning R."/>
            <person name="Bay R.A."/>
            <person name="Gillette P."/>
            <person name="Baker A.C."/>
            <person name="Traylor-Knowles N."/>
        </authorList>
    </citation>
    <scope>NUCLEOTIDE SEQUENCE [LARGE SCALE GENOMIC DNA]</scope>
    <source>
        <strain evidence="5">RSMAS</strain>
        <tissue evidence="5">Whole animal</tissue>
    </source>
</reference>
<dbReference type="Proteomes" id="UP000275408">
    <property type="component" value="Unassembled WGS sequence"/>
</dbReference>
<evidence type="ECO:0000256" key="1">
    <source>
        <dbReference type="ARBA" id="ARBA00007228"/>
    </source>
</evidence>
<dbReference type="Pfam" id="PF22435">
    <property type="entry name" value="MRM3-like_sub_bind"/>
    <property type="match status" value="1"/>
</dbReference>
<dbReference type="GO" id="GO:0005737">
    <property type="term" value="C:cytoplasm"/>
    <property type="evidence" value="ECO:0007669"/>
    <property type="project" value="UniProtKB-ARBA"/>
</dbReference>
<keyword evidence="6" id="KW-1185">Reference proteome</keyword>
<keyword evidence="3" id="KW-0808">Transferase</keyword>
<dbReference type="SMART" id="SM00967">
    <property type="entry name" value="SpoU_sub_bind"/>
    <property type="match status" value="1"/>
</dbReference>
<evidence type="ECO:0000256" key="2">
    <source>
        <dbReference type="ARBA" id="ARBA00022603"/>
    </source>
</evidence>
<dbReference type="InterPro" id="IPR053888">
    <property type="entry name" value="MRM3-like_sub_bind"/>
</dbReference>
<evidence type="ECO:0000313" key="6">
    <source>
        <dbReference type="Proteomes" id="UP000275408"/>
    </source>
</evidence>
<dbReference type="InterPro" id="IPR013123">
    <property type="entry name" value="SpoU_subst-bd"/>
</dbReference>
<dbReference type="GO" id="GO:0006396">
    <property type="term" value="P:RNA processing"/>
    <property type="evidence" value="ECO:0007669"/>
    <property type="project" value="InterPro"/>
</dbReference>
<dbReference type="Gene3D" id="3.30.1330.30">
    <property type="match status" value="1"/>
</dbReference>